<evidence type="ECO:0000313" key="3">
    <source>
        <dbReference type="Proteomes" id="UP000297385"/>
    </source>
</evidence>
<dbReference type="InterPro" id="IPR007138">
    <property type="entry name" value="ABM_dom"/>
</dbReference>
<dbReference type="Gene3D" id="3.30.70.100">
    <property type="match status" value="1"/>
</dbReference>
<dbReference type="EMBL" id="SNVI01000005">
    <property type="protein sequence ID" value="TFE37385.1"/>
    <property type="molecule type" value="Genomic_DNA"/>
</dbReference>
<accession>A0A4Y8MIW6</accession>
<dbReference type="PANTHER" id="PTHR33336">
    <property type="entry name" value="QUINOL MONOOXYGENASE YGIN-RELATED"/>
    <property type="match status" value="1"/>
</dbReference>
<dbReference type="SUPFAM" id="SSF54909">
    <property type="entry name" value="Dimeric alpha+beta barrel"/>
    <property type="match status" value="1"/>
</dbReference>
<evidence type="ECO:0000259" key="1">
    <source>
        <dbReference type="PROSITE" id="PS51725"/>
    </source>
</evidence>
<comment type="caution">
    <text evidence="2">The sequence shown here is derived from an EMBL/GenBank/DDBJ whole genome shotgun (WGS) entry which is preliminary data.</text>
</comment>
<dbReference type="InterPro" id="IPR050744">
    <property type="entry name" value="AI-2_Isomerase_LsrG"/>
</dbReference>
<dbReference type="Proteomes" id="UP000297385">
    <property type="component" value="Unassembled WGS sequence"/>
</dbReference>
<protein>
    <submittedName>
        <fullName evidence="2">Antibiotic biosynthesis monooxygenase</fullName>
    </submittedName>
</protein>
<dbReference type="Pfam" id="PF03992">
    <property type="entry name" value="ABM"/>
    <property type="match status" value="1"/>
</dbReference>
<dbReference type="GO" id="GO:0004497">
    <property type="term" value="F:monooxygenase activity"/>
    <property type="evidence" value="ECO:0007669"/>
    <property type="project" value="UniProtKB-KW"/>
</dbReference>
<dbReference type="RefSeq" id="WP_134465914.1">
    <property type="nucleotide sequence ID" value="NZ_JBHMFL010000022.1"/>
</dbReference>
<evidence type="ECO:0000313" key="2">
    <source>
        <dbReference type="EMBL" id="TFE37385.1"/>
    </source>
</evidence>
<dbReference type="InterPro" id="IPR011008">
    <property type="entry name" value="Dimeric_a/b-barrel"/>
</dbReference>
<reference evidence="2 3" key="1">
    <citation type="submission" date="2019-03" db="EMBL/GenBank/DDBJ databases">
        <title>Complete Genome Sequence of Paraburkholderia dipogonis ICMP 19430T, a Nitrogen-fixing Symbiont of the South African Invasive Legume Dipogon lignosus in New Zealand.</title>
        <authorList>
            <person name="De Meyer S.E."/>
        </authorList>
    </citation>
    <scope>NUCLEOTIDE SEQUENCE [LARGE SCALE GENOMIC DNA]</scope>
    <source>
        <strain evidence="2 3">ICMP 19430</strain>
    </source>
</reference>
<name>A0A4Y8MIW6_9BURK</name>
<keyword evidence="2" id="KW-0503">Monooxygenase</keyword>
<proteinExistence type="predicted"/>
<sequence length="97" mass="10944">MKDGLVVVVKVVAKAGKEAQLGEAFKELVPVARTEPGFIQYDLHESIEKPGHFVFYEIWKDEESLDVHSKTDFAKAFGARTGDWIESVSLEKYKKIS</sequence>
<dbReference type="AlphaFoldDB" id="A0A4Y8MIW6"/>
<dbReference type="PROSITE" id="PS51725">
    <property type="entry name" value="ABM"/>
    <property type="match status" value="1"/>
</dbReference>
<keyword evidence="2" id="KW-0560">Oxidoreductase</keyword>
<organism evidence="2 3">
    <name type="scientific">Paraburkholderia dipogonis</name>
    <dbReference type="NCBI Taxonomy" id="1211383"/>
    <lineage>
        <taxon>Bacteria</taxon>
        <taxon>Pseudomonadati</taxon>
        <taxon>Pseudomonadota</taxon>
        <taxon>Betaproteobacteria</taxon>
        <taxon>Burkholderiales</taxon>
        <taxon>Burkholderiaceae</taxon>
        <taxon>Paraburkholderia</taxon>
    </lineage>
</organism>
<feature type="domain" description="ABM" evidence="1">
    <location>
        <begin position="5"/>
        <end position="97"/>
    </location>
</feature>
<gene>
    <name evidence="2" type="ORF">E2553_38530</name>
</gene>
<dbReference type="GeneID" id="97309332"/>
<dbReference type="PANTHER" id="PTHR33336:SF3">
    <property type="entry name" value="ABM DOMAIN-CONTAINING PROTEIN"/>
    <property type="match status" value="1"/>
</dbReference>